<sequence>MIQATFGLAELANAKDVASLANSYGPWVGVRSNHVIDSNGRFSGVDGSSRTISNDEDRELLIALRTKADLIVVDAATARLEQYRAPKSKSALAIFSLSGDFTNIPVVEDSEVPIYLFSGSAWPLPAANPHAIVIPVTEAPFEGFLEWAKSRLFDAILLETGPTLTAKAFAAGIVSQSAITRTGFSSEADQEKLPNPFDPKAKLISLALSSGTSFSLWSH</sequence>
<reference evidence="1" key="1">
    <citation type="submission" date="2020-05" db="EMBL/GenBank/DDBJ databases">
        <authorList>
            <person name="Chiriac C."/>
            <person name="Salcher M."/>
            <person name="Ghai R."/>
            <person name="Kavagutti S V."/>
        </authorList>
    </citation>
    <scope>NUCLEOTIDE SEQUENCE</scope>
</reference>
<organism evidence="1">
    <name type="scientific">freshwater metagenome</name>
    <dbReference type="NCBI Taxonomy" id="449393"/>
    <lineage>
        <taxon>unclassified sequences</taxon>
        <taxon>metagenomes</taxon>
        <taxon>ecological metagenomes</taxon>
    </lineage>
</organism>
<gene>
    <name evidence="1" type="ORF">UFOPK2106_00526</name>
</gene>
<dbReference type="AlphaFoldDB" id="A0A6J6JEU7"/>
<evidence type="ECO:0000313" key="1">
    <source>
        <dbReference type="EMBL" id="CAB4635602.1"/>
    </source>
</evidence>
<dbReference type="SUPFAM" id="SSF53597">
    <property type="entry name" value="Dihydrofolate reductase-like"/>
    <property type="match status" value="1"/>
</dbReference>
<dbReference type="InterPro" id="IPR024072">
    <property type="entry name" value="DHFR-like_dom_sf"/>
</dbReference>
<dbReference type="Gene3D" id="3.40.430.10">
    <property type="entry name" value="Dihydrofolate Reductase, subunit A"/>
    <property type="match status" value="1"/>
</dbReference>
<dbReference type="EMBL" id="CAEZVS010000059">
    <property type="protein sequence ID" value="CAB4635602.1"/>
    <property type="molecule type" value="Genomic_DNA"/>
</dbReference>
<protein>
    <submittedName>
        <fullName evidence="1">Unannotated protein</fullName>
    </submittedName>
</protein>
<proteinExistence type="predicted"/>
<name>A0A6J6JEU7_9ZZZZ</name>
<accession>A0A6J6JEU7</accession>